<comment type="similarity">
    <text evidence="2">Belongs to the FliJ family.</text>
</comment>
<dbReference type="AlphaFoldDB" id="A0A0W0YQ98"/>
<accession>A0A0W0YQ98</accession>
<feature type="compositionally biased region" description="Basic and acidic residues" evidence="11">
    <location>
        <begin position="127"/>
        <end position="139"/>
    </location>
</feature>
<dbReference type="PATRIC" id="fig|1122169.6.peg.2357"/>
<keyword evidence="9" id="KW-0472">Membrane</keyword>
<dbReference type="GO" id="GO:0006935">
    <property type="term" value="P:chemotaxis"/>
    <property type="evidence" value="ECO:0007669"/>
    <property type="project" value="UniProtKB-KW"/>
</dbReference>
<evidence type="ECO:0000256" key="8">
    <source>
        <dbReference type="ARBA" id="ARBA00022927"/>
    </source>
</evidence>
<comment type="caution">
    <text evidence="12">The sequence shown here is derived from an EMBL/GenBank/DDBJ whole genome shotgun (WGS) entry which is preliminary data.</text>
</comment>
<keyword evidence="8" id="KW-0653">Protein transport</keyword>
<keyword evidence="10" id="KW-1006">Bacterial flagellum protein export</keyword>
<dbReference type="OrthoDB" id="5650324at2"/>
<keyword evidence="13" id="KW-1185">Reference proteome</keyword>
<feature type="compositionally biased region" description="Polar residues" evidence="11">
    <location>
        <begin position="142"/>
        <end position="157"/>
    </location>
</feature>
<dbReference type="PANTHER" id="PTHR38786:SF1">
    <property type="entry name" value="FLAGELLAR FLIJ PROTEIN"/>
    <property type="match status" value="1"/>
</dbReference>
<dbReference type="NCBIfam" id="TIGR02473">
    <property type="entry name" value="flagell_FliJ"/>
    <property type="match status" value="1"/>
</dbReference>
<gene>
    <name evidence="12" type="primary">fliJ</name>
    <name evidence="12" type="ORF">Lsha_2061</name>
</gene>
<evidence type="ECO:0000256" key="6">
    <source>
        <dbReference type="ARBA" id="ARBA00022500"/>
    </source>
</evidence>
<dbReference type="Proteomes" id="UP000054600">
    <property type="component" value="Unassembled WGS sequence"/>
</dbReference>
<dbReference type="PANTHER" id="PTHR38786">
    <property type="entry name" value="FLAGELLAR FLIJ PROTEIN"/>
    <property type="match status" value="1"/>
</dbReference>
<keyword evidence="12" id="KW-0969">Cilium</keyword>
<evidence type="ECO:0000256" key="2">
    <source>
        <dbReference type="ARBA" id="ARBA00010004"/>
    </source>
</evidence>
<dbReference type="InterPro" id="IPR053716">
    <property type="entry name" value="Flag_assembly_chemotaxis_eff"/>
</dbReference>
<dbReference type="InterPro" id="IPR012823">
    <property type="entry name" value="Flagell_FliJ"/>
</dbReference>
<keyword evidence="7" id="KW-1005">Bacterial flagellum biogenesis</keyword>
<keyword evidence="6" id="KW-0145">Chemotaxis</keyword>
<evidence type="ECO:0000256" key="9">
    <source>
        <dbReference type="ARBA" id="ARBA00023136"/>
    </source>
</evidence>
<evidence type="ECO:0000256" key="11">
    <source>
        <dbReference type="SAM" id="MobiDB-lite"/>
    </source>
</evidence>
<dbReference type="GO" id="GO:0071973">
    <property type="term" value="P:bacterial-type flagellum-dependent cell motility"/>
    <property type="evidence" value="ECO:0007669"/>
    <property type="project" value="InterPro"/>
</dbReference>
<evidence type="ECO:0000313" key="12">
    <source>
        <dbReference type="EMBL" id="KTD59029.1"/>
    </source>
</evidence>
<protein>
    <recommendedName>
        <fullName evidence="3">Flagellar FliJ protein</fullName>
    </recommendedName>
</protein>
<comment type="subcellular location">
    <subcellularLocation>
        <location evidence="1">Cell membrane</location>
        <topology evidence="1">Peripheral membrane protein</topology>
        <orientation evidence="1">Cytoplasmic side</orientation>
    </subcellularLocation>
</comment>
<evidence type="ECO:0000256" key="10">
    <source>
        <dbReference type="ARBA" id="ARBA00023225"/>
    </source>
</evidence>
<evidence type="ECO:0000256" key="3">
    <source>
        <dbReference type="ARBA" id="ARBA00020392"/>
    </source>
</evidence>
<dbReference type="STRING" id="1122169.Lsha_2061"/>
<keyword evidence="5" id="KW-1003">Cell membrane</keyword>
<dbReference type="EMBL" id="LNYW01000052">
    <property type="protein sequence ID" value="KTD59029.1"/>
    <property type="molecule type" value="Genomic_DNA"/>
</dbReference>
<dbReference type="Pfam" id="PF02050">
    <property type="entry name" value="FliJ"/>
    <property type="match status" value="1"/>
</dbReference>
<name>A0A0W0YQ98_9GAMM</name>
<keyword evidence="12" id="KW-0282">Flagellum</keyword>
<evidence type="ECO:0000313" key="13">
    <source>
        <dbReference type="Proteomes" id="UP000054600"/>
    </source>
</evidence>
<dbReference type="GO" id="GO:0044781">
    <property type="term" value="P:bacterial-type flagellum organization"/>
    <property type="evidence" value="ECO:0007669"/>
    <property type="project" value="UniProtKB-KW"/>
</dbReference>
<evidence type="ECO:0000256" key="5">
    <source>
        <dbReference type="ARBA" id="ARBA00022475"/>
    </source>
</evidence>
<evidence type="ECO:0000256" key="1">
    <source>
        <dbReference type="ARBA" id="ARBA00004413"/>
    </source>
</evidence>
<evidence type="ECO:0000256" key="7">
    <source>
        <dbReference type="ARBA" id="ARBA00022795"/>
    </source>
</evidence>
<dbReference type="GO" id="GO:0005886">
    <property type="term" value="C:plasma membrane"/>
    <property type="evidence" value="ECO:0007669"/>
    <property type="project" value="UniProtKB-SubCell"/>
</dbReference>
<dbReference type="InterPro" id="IPR052570">
    <property type="entry name" value="FliJ"/>
</dbReference>
<dbReference type="GO" id="GO:0009288">
    <property type="term" value="C:bacterial-type flagellum"/>
    <property type="evidence" value="ECO:0007669"/>
    <property type="project" value="InterPro"/>
</dbReference>
<keyword evidence="12" id="KW-0966">Cell projection</keyword>
<dbReference type="GO" id="GO:0015031">
    <property type="term" value="P:protein transport"/>
    <property type="evidence" value="ECO:0007669"/>
    <property type="project" value="UniProtKB-KW"/>
</dbReference>
<evidence type="ECO:0000256" key="4">
    <source>
        <dbReference type="ARBA" id="ARBA00022448"/>
    </source>
</evidence>
<keyword evidence="4" id="KW-0813">Transport</keyword>
<feature type="region of interest" description="Disordered" evidence="11">
    <location>
        <begin position="127"/>
        <end position="157"/>
    </location>
</feature>
<dbReference type="eggNOG" id="COG2882">
    <property type="taxonomic scope" value="Bacteria"/>
</dbReference>
<organism evidence="12 13">
    <name type="scientific">Legionella shakespearei DSM 23087</name>
    <dbReference type="NCBI Taxonomy" id="1122169"/>
    <lineage>
        <taxon>Bacteria</taxon>
        <taxon>Pseudomonadati</taxon>
        <taxon>Pseudomonadota</taxon>
        <taxon>Gammaproteobacteria</taxon>
        <taxon>Legionellales</taxon>
        <taxon>Legionellaceae</taxon>
        <taxon>Legionella</taxon>
    </lineage>
</organism>
<proteinExistence type="inferred from homology"/>
<dbReference type="RefSeq" id="WP_018576638.1">
    <property type="nucleotide sequence ID" value="NZ_KB892389.1"/>
</dbReference>
<sequence>MSQRLDRLIQLLQIKQDATHRFYLELMKAKEQFNQNKLRHEQLVVYRNDYLQQLEHIGNGGCTVGRLRNRIDFINHLDTALIQLNTHLSQLAKMRTKAELNYKQAKASEDGVSKLIERVKRMEQIKEQRNAQKESDEYAQKQWYSKNINDQSNSFGG</sequence>
<dbReference type="Gene3D" id="1.10.287.1700">
    <property type="match status" value="1"/>
</dbReference>
<reference evidence="12 13" key="1">
    <citation type="submission" date="2015-11" db="EMBL/GenBank/DDBJ databases">
        <title>Genomic analysis of 38 Legionella species identifies large and diverse effector repertoires.</title>
        <authorList>
            <person name="Burstein D."/>
            <person name="Amaro F."/>
            <person name="Zusman T."/>
            <person name="Lifshitz Z."/>
            <person name="Cohen O."/>
            <person name="Gilbert J.A."/>
            <person name="Pupko T."/>
            <person name="Shuman H.A."/>
            <person name="Segal G."/>
        </authorList>
    </citation>
    <scope>NUCLEOTIDE SEQUENCE [LARGE SCALE GENOMIC DNA]</scope>
    <source>
        <strain evidence="12 13">ATCC 49655</strain>
    </source>
</reference>